<evidence type="ECO:0000313" key="4">
    <source>
        <dbReference type="Proteomes" id="UP000051870"/>
    </source>
</evidence>
<dbReference type="STRING" id="1715693.PH7735_03441"/>
<dbReference type="Pfam" id="PF00501">
    <property type="entry name" value="AMP-binding"/>
    <property type="match status" value="1"/>
</dbReference>
<reference evidence="4" key="1">
    <citation type="submission" date="2015-09" db="EMBL/GenBank/DDBJ databases">
        <authorList>
            <person name="Rodrigo-Torres Lidia"/>
            <person name="Arahal R.David."/>
        </authorList>
    </citation>
    <scope>NUCLEOTIDE SEQUENCE [LARGE SCALE GENOMIC DNA]</scope>
    <source>
        <strain evidence="4">CECT 7735</strain>
    </source>
</reference>
<dbReference type="GeneID" id="83882418"/>
<comment type="similarity">
    <text evidence="1">Belongs to the ATP-dependent AMP-binding enzyme family.</text>
</comment>
<dbReference type="Proteomes" id="UP000051870">
    <property type="component" value="Unassembled WGS sequence"/>
</dbReference>
<evidence type="ECO:0000313" key="3">
    <source>
        <dbReference type="EMBL" id="CUK10367.1"/>
    </source>
</evidence>
<protein>
    <submittedName>
        <fullName evidence="3">Long-chain-fatty-acid--AMP ligase FadD26</fullName>
        <ecNumber evidence="3">6.2.1.-</ecNumber>
    </submittedName>
</protein>
<dbReference type="InterPro" id="IPR020845">
    <property type="entry name" value="AMP-binding_CS"/>
</dbReference>
<dbReference type="Gene3D" id="3.30.300.30">
    <property type="match status" value="1"/>
</dbReference>
<proteinExistence type="inferred from homology"/>
<dbReference type="InterPro" id="IPR045851">
    <property type="entry name" value="AMP-bd_C_sf"/>
</dbReference>
<evidence type="ECO:0000256" key="1">
    <source>
        <dbReference type="ARBA" id="ARBA00006432"/>
    </source>
</evidence>
<dbReference type="EMBL" id="CYTW01000005">
    <property type="protein sequence ID" value="CUK10367.1"/>
    <property type="molecule type" value="Genomic_DNA"/>
</dbReference>
<dbReference type="PANTHER" id="PTHR22754">
    <property type="entry name" value="DISCO-INTERACTING PROTEIN 2 DIP2 -RELATED"/>
    <property type="match status" value="1"/>
</dbReference>
<dbReference type="GO" id="GO:0005886">
    <property type="term" value="C:plasma membrane"/>
    <property type="evidence" value="ECO:0007669"/>
    <property type="project" value="TreeGrafter"/>
</dbReference>
<dbReference type="GO" id="GO:0070566">
    <property type="term" value="F:adenylyltransferase activity"/>
    <property type="evidence" value="ECO:0007669"/>
    <property type="project" value="TreeGrafter"/>
</dbReference>
<evidence type="ECO:0000259" key="2">
    <source>
        <dbReference type="Pfam" id="PF00501"/>
    </source>
</evidence>
<dbReference type="AlphaFoldDB" id="A0A0P1IFM4"/>
<dbReference type="RefSeq" id="WP_058312615.1">
    <property type="nucleotide sequence ID" value="NZ_CYTW01000005.1"/>
</dbReference>
<dbReference type="InterPro" id="IPR042099">
    <property type="entry name" value="ANL_N_sf"/>
</dbReference>
<feature type="domain" description="AMP-dependent synthetase/ligase" evidence="2">
    <location>
        <begin position="35"/>
        <end position="404"/>
    </location>
</feature>
<dbReference type="PROSITE" id="PS00455">
    <property type="entry name" value="AMP_BINDING"/>
    <property type="match status" value="1"/>
</dbReference>
<gene>
    <name evidence="3" type="ORF">PH7735_03441</name>
</gene>
<sequence length="556" mass="60107">MQITQEKNLLQALMQSSENKITSTITTYNARCKPVETKTTRGFLESAKGIAGRFAALGVKKGDRVIVCLPNGWDWLDCWMGAVFLGALPVAASPGFSLGSGEHQQRKIFALAERIDARLLICGAVLRDEAEHAPDGLTVRTPEEIRTEVTPIAFDVSDAKPEDTAYLQLTSGSTGIPKAAQISHGALQHNIHATNARVSEMYPGDDERPDTGVYWLPLFHDFGLLSTLSSMLLGRNLHLYPPQAFLSRPAEWLRQLGAHDGNVISAGPNFSFYHCVDKITAQKVADLDLSAWRMSVVGAEMNRIETLGAFNEHFAPAKAAPDVFASAYGMAETTLIVTMDGKRKGPRLGKSDPDANGAITEVVGCGTPIDGMQVQIVGTDEAPLPDGQIGAVRVKGPSLFSGYLNNPEATAEAFADGWLVTGDLGFMRDDELYITGRIKDLLIVNGTNIMPHELEGLAEAKVGGGGMARTAAFSVPSEVQGEDVLLIVEVDRNSTEEDLRTLRTEISGHITQELGIPLTKLEFVLRGAIPRTTSGKLQRGVLKQMYQDNELKIISV</sequence>
<organism evidence="3 4">
    <name type="scientific">Shimia thalassica</name>
    <dbReference type="NCBI Taxonomy" id="1715693"/>
    <lineage>
        <taxon>Bacteria</taxon>
        <taxon>Pseudomonadati</taxon>
        <taxon>Pseudomonadota</taxon>
        <taxon>Alphaproteobacteria</taxon>
        <taxon>Rhodobacterales</taxon>
        <taxon>Roseobacteraceae</taxon>
    </lineage>
</organism>
<dbReference type="GO" id="GO:0016874">
    <property type="term" value="F:ligase activity"/>
    <property type="evidence" value="ECO:0007669"/>
    <property type="project" value="UniProtKB-KW"/>
</dbReference>
<dbReference type="EC" id="6.2.1.-" evidence="3"/>
<keyword evidence="3" id="KW-0436">Ligase</keyword>
<accession>A0A0P1IFM4</accession>
<dbReference type="Gene3D" id="3.40.50.12780">
    <property type="entry name" value="N-terminal domain of ligase-like"/>
    <property type="match status" value="1"/>
</dbReference>
<dbReference type="PANTHER" id="PTHR22754:SF32">
    <property type="entry name" value="DISCO-INTERACTING PROTEIN 2"/>
    <property type="match status" value="1"/>
</dbReference>
<dbReference type="InterPro" id="IPR000873">
    <property type="entry name" value="AMP-dep_synth/lig_dom"/>
</dbReference>
<keyword evidence="4" id="KW-1185">Reference proteome</keyword>
<name>A0A0P1IFM4_9RHOB</name>
<dbReference type="SUPFAM" id="SSF56801">
    <property type="entry name" value="Acetyl-CoA synthetase-like"/>
    <property type="match status" value="1"/>
</dbReference>
<dbReference type="GO" id="GO:0006633">
    <property type="term" value="P:fatty acid biosynthetic process"/>
    <property type="evidence" value="ECO:0007669"/>
    <property type="project" value="TreeGrafter"/>
</dbReference>